<dbReference type="InterPro" id="IPR015424">
    <property type="entry name" value="PyrdxlP-dep_Trfase"/>
</dbReference>
<feature type="region of interest" description="Disordered" evidence="6">
    <location>
        <begin position="466"/>
        <end position="487"/>
    </location>
</feature>
<dbReference type="PANTHER" id="PTHR46383">
    <property type="entry name" value="ASPARTATE AMINOTRANSFERASE"/>
    <property type="match status" value="1"/>
</dbReference>
<name>A0ABV8DNX7_9NOCA</name>
<evidence type="ECO:0000259" key="7">
    <source>
        <dbReference type="Pfam" id="PF00155"/>
    </source>
</evidence>
<keyword evidence="9" id="KW-1185">Reference proteome</keyword>
<gene>
    <name evidence="8" type="ORF">ACFO0B_03855</name>
</gene>
<evidence type="ECO:0000256" key="3">
    <source>
        <dbReference type="ARBA" id="ARBA00022576"/>
    </source>
</evidence>
<dbReference type="GO" id="GO:0008483">
    <property type="term" value="F:transaminase activity"/>
    <property type="evidence" value="ECO:0007669"/>
    <property type="project" value="UniProtKB-KW"/>
</dbReference>
<evidence type="ECO:0000256" key="1">
    <source>
        <dbReference type="ARBA" id="ARBA00001933"/>
    </source>
</evidence>
<sequence length="487" mass="52485">MTAPALATVTQRSEQRKRRVKRLLTRDHPFPGTGDRGYTGVIDAYHGETGLGPHPAAVAALDLAWHELLHGTPPDDYTDGSRYDKRQPMVLRELAARRMFGSLEQPAPRVPGVRVRPEEVIVCAYTSTMLLEEAIATIARPGGVLVCPEGFYKSAGLHVEKYGLRIVTCPVGPDDSFTIDPVRLHRCLDELRATGELCGVLLTLPGNPVVAQYSAADLAAIGRVLLAADTPVICDAAFDHLVSGHIPIAAVDRRLYDRVLTITGNSKGYNAFGPCKMGAACSGDTAWLARIADRLTLSFQRETTHLARAIVEHTPDEYFAGNRTVMRAQMDRAICRVREIDDRLGFAALRPLGSPEGMFLALRFDAGLLGAAGVRDSAELEDLLLIAAGVDSVALDRTGSPRPGVRLNVLAPRRAPGQECRDLLDELLDRIERLLLDMSAGLRYSEVLAALDLEPLHPVAAIGGEPFHGPPGPADRPLAAVGAPVRG</sequence>
<evidence type="ECO:0000256" key="4">
    <source>
        <dbReference type="ARBA" id="ARBA00022679"/>
    </source>
</evidence>
<feature type="domain" description="Aminotransferase class I/classII large" evidence="7">
    <location>
        <begin position="92"/>
        <end position="366"/>
    </location>
</feature>
<reference evidence="9" key="1">
    <citation type="journal article" date="2019" name="Int. J. Syst. Evol. Microbiol.">
        <title>The Global Catalogue of Microorganisms (GCM) 10K type strain sequencing project: providing services to taxonomists for standard genome sequencing and annotation.</title>
        <authorList>
            <consortium name="The Broad Institute Genomics Platform"/>
            <consortium name="The Broad Institute Genome Sequencing Center for Infectious Disease"/>
            <person name="Wu L."/>
            <person name="Ma J."/>
        </authorList>
    </citation>
    <scope>NUCLEOTIDE SEQUENCE [LARGE SCALE GENOMIC DNA]</scope>
    <source>
        <strain evidence="9">CGMCC 4.7330</strain>
    </source>
</reference>
<dbReference type="EMBL" id="JBHSAX010000004">
    <property type="protein sequence ID" value="MFC3961117.1"/>
    <property type="molecule type" value="Genomic_DNA"/>
</dbReference>
<comment type="cofactor">
    <cofactor evidence="1">
        <name>pyridoxal 5'-phosphate</name>
        <dbReference type="ChEBI" id="CHEBI:597326"/>
    </cofactor>
</comment>
<protein>
    <submittedName>
        <fullName evidence="8">Pyridoxal phosphate-dependent aminotransferase</fullName>
    </submittedName>
</protein>
<evidence type="ECO:0000313" key="8">
    <source>
        <dbReference type="EMBL" id="MFC3961117.1"/>
    </source>
</evidence>
<evidence type="ECO:0000256" key="6">
    <source>
        <dbReference type="SAM" id="MobiDB-lite"/>
    </source>
</evidence>
<comment type="caution">
    <text evidence="8">The sequence shown here is derived from an EMBL/GenBank/DDBJ whole genome shotgun (WGS) entry which is preliminary data.</text>
</comment>
<evidence type="ECO:0000256" key="5">
    <source>
        <dbReference type="ARBA" id="ARBA00022898"/>
    </source>
</evidence>
<proteinExistence type="inferred from homology"/>
<dbReference type="InterPro" id="IPR004839">
    <property type="entry name" value="Aminotransferase_I/II_large"/>
</dbReference>
<evidence type="ECO:0000313" key="9">
    <source>
        <dbReference type="Proteomes" id="UP001595696"/>
    </source>
</evidence>
<dbReference type="CDD" id="cd00609">
    <property type="entry name" value="AAT_like"/>
    <property type="match status" value="1"/>
</dbReference>
<dbReference type="InterPro" id="IPR015421">
    <property type="entry name" value="PyrdxlP-dep_Trfase_major"/>
</dbReference>
<dbReference type="Pfam" id="PF00155">
    <property type="entry name" value="Aminotran_1_2"/>
    <property type="match status" value="1"/>
</dbReference>
<comment type="similarity">
    <text evidence="2">Belongs to the class-I pyridoxal-phosphate-dependent aminotransferase family.</text>
</comment>
<keyword evidence="4" id="KW-0808">Transferase</keyword>
<keyword evidence="3 8" id="KW-0032">Aminotransferase</keyword>
<dbReference type="SUPFAM" id="SSF53383">
    <property type="entry name" value="PLP-dependent transferases"/>
    <property type="match status" value="1"/>
</dbReference>
<dbReference type="PANTHER" id="PTHR46383:SF1">
    <property type="entry name" value="ASPARTATE AMINOTRANSFERASE"/>
    <property type="match status" value="1"/>
</dbReference>
<evidence type="ECO:0000256" key="2">
    <source>
        <dbReference type="ARBA" id="ARBA00007441"/>
    </source>
</evidence>
<dbReference type="InterPro" id="IPR050596">
    <property type="entry name" value="AspAT/PAT-like"/>
</dbReference>
<dbReference type="RefSeq" id="WP_378610888.1">
    <property type="nucleotide sequence ID" value="NZ_JBHSAX010000004.1"/>
</dbReference>
<keyword evidence="5" id="KW-0663">Pyridoxal phosphate</keyword>
<organism evidence="8 9">
    <name type="scientific">Nocardia jiangsuensis</name>
    <dbReference type="NCBI Taxonomy" id="1691563"/>
    <lineage>
        <taxon>Bacteria</taxon>
        <taxon>Bacillati</taxon>
        <taxon>Actinomycetota</taxon>
        <taxon>Actinomycetes</taxon>
        <taxon>Mycobacteriales</taxon>
        <taxon>Nocardiaceae</taxon>
        <taxon>Nocardia</taxon>
    </lineage>
</organism>
<dbReference type="Gene3D" id="3.40.640.10">
    <property type="entry name" value="Type I PLP-dependent aspartate aminotransferase-like (Major domain)"/>
    <property type="match status" value="1"/>
</dbReference>
<dbReference type="Proteomes" id="UP001595696">
    <property type="component" value="Unassembled WGS sequence"/>
</dbReference>
<accession>A0ABV8DNX7</accession>